<protein>
    <recommendedName>
        <fullName evidence="4">Bulb-type lectin domain-containing protein</fullName>
    </recommendedName>
</protein>
<name>A0ABQ6FQ12_9CHLR</name>
<dbReference type="Gene3D" id="2.90.10.30">
    <property type="match status" value="1"/>
</dbReference>
<dbReference type="EMBL" id="BSRI01000001">
    <property type="protein sequence ID" value="GLV55812.1"/>
    <property type="molecule type" value="Genomic_DNA"/>
</dbReference>
<accession>A0ABQ6FQ12</accession>
<dbReference type="SUPFAM" id="SSF51110">
    <property type="entry name" value="alpha-D-mannose-specific plant lectins"/>
    <property type="match status" value="1"/>
</dbReference>
<proteinExistence type="inferred from homology"/>
<dbReference type="PROSITE" id="PS00498">
    <property type="entry name" value="TYROSINASE_2"/>
    <property type="match status" value="1"/>
</dbReference>
<evidence type="ECO:0000313" key="6">
    <source>
        <dbReference type="Proteomes" id="UP001344906"/>
    </source>
</evidence>
<dbReference type="InterPro" id="IPR001480">
    <property type="entry name" value="Bulb-type_lectin_dom"/>
</dbReference>
<dbReference type="Gene3D" id="1.10.1280.10">
    <property type="entry name" value="Di-copper center containing domain from catechol oxidase"/>
    <property type="match status" value="1"/>
</dbReference>
<dbReference type="PANTHER" id="PTHR11474">
    <property type="entry name" value="TYROSINASE FAMILY MEMBER"/>
    <property type="match status" value="1"/>
</dbReference>
<sequence length="410" mass="46064">MVVRKKSGTLSEQETAQIVQRKNQVTLSEPEKTQIVQAVLTLKANGTYDRYVREHIDYALAGHRGPAFFSWHREFLRRFERDLQKAARNPNLGLPYWNWSFDNSSNSSIWGPGFMGGNGRTSDGQVMDGPFAFNTGNWTLNVRTNGEPPYLRRQFGVNIPSLPTQADVEDTLKTGPYDVAPWNISSGSGFRNKAEGWIPGPEPQMHNRVHVWVGGSMLPMTSPNDPVFFLHHCFVDKQWSDWQVRQLELGGGDYNLYLPFSGANPGHNLEDAMPPWDQPNDTVTPADVLYNHGQMGYSYDTDTDMQPFDELMPGQRIYSRGNTHCLTYQSDSNLVLYWVPTWQQLWNSHTAGQPVGVCRMEGDGNLVIYGPNNQIIWSSGTSGHTGGRLVVLPGKVVIYGLDGKVIWSTP</sequence>
<organism evidence="5 6">
    <name type="scientific">Dictyobacter halimunensis</name>
    <dbReference type="NCBI Taxonomy" id="3026934"/>
    <lineage>
        <taxon>Bacteria</taxon>
        <taxon>Bacillati</taxon>
        <taxon>Chloroflexota</taxon>
        <taxon>Ktedonobacteria</taxon>
        <taxon>Ktedonobacterales</taxon>
        <taxon>Dictyobacteraceae</taxon>
        <taxon>Dictyobacter</taxon>
    </lineage>
</organism>
<dbReference type="RefSeq" id="WP_338250506.1">
    <property type="nucleotide sequence ID" value="NZ_BSRI01000001.1"/>
</dbReference>
<dbReference type="PRINTS" id="PR00092">
    <property type="entry name" value="TYROSINASE"/>
</dbReference>
<dbReference type="InterPro" id="IPR050316">
    <property type="entry name" value="Tyrosinase/Hemocyanin"/>
</dbReference>
<evidence type="ECO:0000256" key="3">
    <source>
        <dbReference type="ARBA" id="ARBA00023008"/>
    </source>
</evidence>
<dbReference type="Proteomes" id="UP001344906">
    <property type="component" value="Unassembled WGS sequence"/>
</dbReference>
<keyword evidence="2" id="KW-0479">Metal-binding</keyword>
<evidence type="ECO:0000259" key="4">
    <source>
        <dbReference type="PROSITE" id="PS50927"/>
    </source>
</evidence>
<keyword evidence="6" id="KW-1185">Reference proteome</keyword>
<reference evidence="5 6" key="1">
    <citation type="submission" date="2023-02" db="EMBL/GenBank/DDBJ databases">
        <title>Dictyobacter halimunensis sp. nov., a new member of the class Ktedonobacteria from forest soil in a geothermal area.</title>
        <authorList>
            <person name="Rachmania M.K."/>
            <person name="Ningsih F."/>
            <person name="Sakai Y."/>
            <person name="Yabe S."/>
            <person name="Yokota A."/>
            <person name="Sjamsuridzal W."/>
        </authorList>
    </citation>
    <scope>NUCLEOTIDE SEQUENCE [LARGE SCALE GENOMIC DNA]</scope>
    <source>
        <strain evidence="5 6">S3.2.2.5</strain>
    </source>
</reference>
<dbReference type="Pfam" id="PF00264">
    <property type="entry name" value="Tyrosinase"/>
    <property type="match status" value="1"/>
</dbReference>
<dbReference type="PANTHER" id="PTHR11474:SF126">
    <property type="entry name" value="TYROSINASE-LIKE PROTEIN TYR-1-RELATED"/>
    <property type="match status" value="1"/>
</dbReference>
<evidence type="ECO:0000256" key="1">
    <source>
        <dbReference type="ARBA" id="ARBA00009928"/>
    </source>
</evidence>
<dbReference type="InterPro" id="IPR008922">
    <property type="entry name" value="Di-copper_centre_dom_sf"/>
</dbReference>
<dbReference type="InterPro" id="IPR036426">
    <property type="entry name" value="Bulb-type_lectin_dom_sf"/>
</dbReference>
<dbReference type="SMART" id="SM00108">
    <property type="entry name" value="B_lectin"/>
    <property type="match status" value="1"/>
</dbReference>
<comment type="caution">
    <text evidence="5">The sequence shown here is derived from an EMBL/GenBank/DDBJ whole genome shotgun (WGS) entry which is preliminary data.</text>
</comment>
<dbReference type="InterPro" id="IPR002227">
    <property type="entry name" value="Tyrosinase_Cu-bd"/>
</dbReference>
<dbReference type="PROSITE" id="PS50927">
    <property type="entry name" value="BULB_LECTIN"/>
    <property type="match status" value="1"/>
</dbReference>
<dbReference type="SUPFAM" id="SSF48056">
    <property type="entry name" value="Di-copper centre-containing domain"/>
    <property type="match status" value="1"/>
</dbReference>
<dbReference type="Gene3D" id="2.90.10.10">
    <property type="entry name" value="Bulb-type lectin domain"/>
    <property type="match status" value="1"/>
</dbReference>
<comment type="similarity">
    <text evidence="1">Belongs to the tyrosinase family.</text>
</comment>
<evidence type="ECO:0000313" key="5">
    <source>
        <dbReference type="EMBL" id="GLV55812.1"/>
    </source>
</evidence>
<keyword evidence="3" id="KW-0186">Copper</keyword>
<feature type="domain" description="Bulb-type lectin" evidence="4">
    <location>
        <begin position="302"/>
        <end position="410"/>
    </location>
</feature>
<evidence type="ECO:0000256" key="2">
    <source>
        <dbReference type="ARBA" id="ARBA00022723"/>
    </source>
</evidence>
<dbReference type="PROSITE" id="PS00497">
    <property type="entry name" value="TYROSINASE_1"/>
    <property type="match status" value="1"/>
</dbReference>
<gene>
    <name evidence="5" type="ORF">KDH_26560</name>
</gene>